<evidence type="ECO:0000313" key="2">
    <source>
        <dbReference type="EMBL" id="KAE8674354.1"/>
    </source>
</evidence>
<reference evidence="2" key="1">
    <citation type="submission" date="2019-09" db="EMBL/GenBank/DDBJ databases">
        <title>Draft genome information of white flower Hibiscus syriacus.</title>
        <authorList>
            <person name="Kim Y.-M."/>
        </authorList>
    </citation>
    <scope>NUCLEOTIDE SEQUENCE [LARGE SCALE GENOMIC DNA]</scope>
    <source>
        <strain evidence="2">YM2019G1</strain>
    </source>
</reference>
<feature type="region of interest" description="Disordered" evidence="1">
    <location>
        <begin position="192"/>
        <end position="211"/>
    </location>
</feature>
<accession>A0A6A2YHN3</accession>
<dbReference type="EMBL" id="VEPZ02001419">
    <property type="protein sequence ID" value="KAE8674354.1"/>
    <property type="molecule type" value="Genomic_DNA"/>
</dbReference>
<proteinExistence type="predicted"/>
<evidence type="ECO:0000256" key="1">
    <source>
        <dbReference type="SAM" id="MobiDB-lite"/>
    </source>
</evidence>
<keyword evidence="3" id="KW-1185">Reference proteome</keyword>
<organism evidence="2 3">
    <name type="scientific">Hibiscus syriacus</name>
    <name type="common">Rose of Sharon</name>
    <dbReference type="NCBI Taxonomy" id="106335"/>
    <lineage>
        <taxon>Eukaryota</taxon>
        <taxon>Viridiplantae</taxon>
        <taxon>Streptophyta</taxon>
        <taxon>Embryophyta</taxon>
        <taxon>Tracheophyta</taxon>
        <taxon>Spermatophyta</taxon>
        <taxon>Magnoliopsida</taxon>
        <taxon>eudicotyledons</taxon>
        <taxon>Gunneridae</taxon>
        <taxon>Pentapetalae</taxon>
        <taxon>rosids</taxon>
        <taxon>malvids</taxon>
        <taxon>Malvales</taxon>
        <taxon>Malvaceae</taxon>
        <taxon>Malvoideae</taxon>
        <taxon>Hibiscus</taxon>
    </lineage>
</organism>
<protein>
    <submittedName>
        <fullName evidence="2">Myoinositol oxygenase</fullName>
    </submittedName>
</protein>
<evidence type="ECO:0000313" key="3">
    <source>
        <dbReference type="Proteomes" id="UP000436088"/>
    </source>
</evidence>
<dbReference type="Proteomes" id="UP000436088">
    <property type="component" value="Unassembled WGS sequence"/>
</dbReference>
<name>A0A6A2YHN3_HIBSY</name>
<comment type="caution">
    <text evidence="2">The sequence shown here is derived from an EMBL/GenBank/DDBJ whole genome shotgun (WGS) entry which is preliminary data.</text>
</comment>
<dbReference type="AlphaFoldDB" id="A0A6A2YHN3"/>
<gene>
    <name evidence="2" type="ORF">F3Y22_tig00111758pilonHSYRG00183</name>
</gene>
<sequence length="279" mass="29880">MADNHLGDNDNSFYLRESLAALQCYLSSGEPRMRSRILPSIPTPPIISECLSSKSGGACVAGRMIGRSIRTLITAKKLAGGSRGRIITPACLAPISRKGTVRKMNRASSLTVISRACSTRLVTGLCRAKIGLSASDMVANFADSHDISPAKSSPPVSPSGSLCSSAPSIDSMVASLRSMQLGQLKSLPPSPGFGSPGRAATRPGLCSLPSTPTRNVSRPGIGYFDFWDEEEPAMEQVEWGRHFRSKMFEKLSKENSLETVNSGQCYENPVLDWVSDLVN</sequence>